<dbReference type="Pfam" id="PF01575">
    <property type="entry name" value="MaoC_dehydratas"/>
    <property type="match status" value="1"/>
</dbReference>
<dbReference type="RefSeq" id="WP_211310271.1">
    <property type="nucleotide sequence ID" value="NZ_QGDN01000001.1"/>
</dbReference>
<comment type="similarity">
    <text evidence="1">Belongs to the enoyl-CoA hydratase/isomerase family.</text>
</comment>
<dbReference type="SUPFAM" id="SSF54637">
    <property type="entry name" value="Thioesterase/thiol ester dehydrase-isomerase"/>
    <property type="match status" value="1"/>
</dbReference>
<name>A0A2Y8ZVB4_9MICO</name>
<dbReference type="Gene3D" id="3.10.129.10">
    <property type="entry name" value="Hotdog Thioesterase"/>
    <property type="match status" value="1"/>
</dbReference>
<protein>
    <submittedName>
        <fullName evidence="3">MaoC like domain-containing protein</fullName>
    </submittedName>
</protein>
<reference evidence="4" key="1">
    <citation type="submission" date="2016-10" db="EMBL/GenBank/DDBJ databases">
        <authorList>
            <person name="Varghese N."/>
            <person name="Submissions S."/>
        </authorList>
    </citation>
    <scope>NUCLEOTIDE SEQUENCE [LARGE SCALE GENOMIC DNA]</scope>
    <source>
        <strain evidence="4">DSM 22951</strain>
    </source>
</reference>
<dbReference type="EMBL" id="UESZ01000001">
    <property type="protein sequence ID" value="SSA35875.1"/>
    <property type="molecule type" value="Genomic_DNA"/>
</dbReference>
<evidence type="ECO:0000256" key="1">
    <source>
        <dbReference type="ARBA" id="ARBA00005254"/>
    </source>
</evidence>
<keyword evidence="4" id="KW-1185">Reference proteome</keyword>
<dbReference type="InterPro" id="IPR029069">
    <property type="entry name" value="HotDog_dom_sf"/>
</dbReference>
<evidence type="ECO:0000259" key="2">
    <source>
        <dbReference type="Pfam" id="PF01575"/>
    </source>
</evidence>
<dbReference type="AlphaFoldDB" id="A0A2Y8ZVB4"/>
<accession>A0A2Y8ZVB4</accession>
<sequence length="152" mass="16636">MTEPRTQTLPRRLPEVRIPVDRTFVVASAMASQDFQDVHHDPDLARERGAPDIFLNILTSTGLVERLVTDWAGPAVTVNRLQIRLGMPCHPGDELVLTGEVSDEDSDQVVVQVRGTHERGVHVSGSVTVALPEGTTLATLNDGRPAIEERSR</sequence>
<dbReference type="InterPro" id="IPR002539">
    <property type="entry name" value="MaoC-like_dom"/>
</dbReference>
<organism evidence="3 4">
    <name type="scientific">Branchiibius hedensis</name>
    <dbReference type="NCBI Taxonomy" id="672460"/>
    <lineage>
        <taxon>Bacteria</taxon>
        <taxon>Bacillati</taxon>
        <taxon>Actinomycetota</taxon>
        <taxon>Actinomycetes</taxon>
        <taxon>Micrococcales</taxon>
        <taxon>Dermacoccaceae</taxon>
        <taxon>Branchiibius</taxon>
    </lineage>
</organism>
<evidence type="ECO:0000313" key="3">
    <source>
        <dbReference type="EMBL" id="SSA35875.1"/>
    </source>
</evidence>
<proteinExistence type="inferred from homology"/>
<evidence type="ECO:0000313" key="4">
    <source>
        <dbReference type="Proteomes" id="UP000250028"/>
    </source>
</evidence>
<feature type="domain" description="MaoC-like" evidence="2">
    <location>
        <begin position="15"/>
        <end position="114"/>
    </location>
</feature>
<dbReference type="Proteomes" id="UP000250028">
    <property type="component" value="Unassembled WGS sequence"/>
</dbReference>
<gene>
    <name evidence="3" type="ORF">SAMN04489750_3250</name>
</gene>